<dbReference type="PANTHER" id="PTHR13271:SF151">
    <property type="entry name" value="SET DOMAIN-CONTAINING PROTEIN 4"/>
    <property type="match status" value="1"/>
</dbReference>
<dbReference type="AlphaFoldDB" id="A0ABD0Y5P0"/>
<dbReference type="EMBL" id="JAGEUA010000001">
    <property type="protein sequence ID" value="KAL1022326.1"/>
    <property type="molecule type" value="Genomic_DNA"/>
</dbReference>
<dbReference type="InterPro" id="IPR044429">
    <property type="entry name" value="SETD4_SET"/>
</dbReference>
<dbReference type="SUPFAM" id="SSF82199">
    <property type="entry name" value="SET domain"/>
    <property type="match status" value="1"/>
</dbReference>
<dbReference type="InterPro" id="IPR016852">
    <property type="entry name" value="SET_MeTrfase"/>
</dbReference>
<dbReference type="Gene3D" id="3.90.1420.10">
    <property type="entry name" value="Rubisco LSMT, substrate-binding domain"/>
    <property type="match status" value="1"/>
</dbReference>
<dbReference type="Pfam" id="PF00856">
    <property type="entry name" value="SET"/>
    <property type="match status" value="1"/>
</dbReference>
<dbReference type="Proteomes" id="UP001557470">
    <property type="component" value="Unassembled WGS sequence"/>
</dbReference>
<dbReference type="GO" id="GO:0008168">
    <property type="term" value="F:methyltransferase activity"/>
    <property type="evidence" value="ECO:0007669"/>
    <property type="project" value="UniProtKB-KW"/>
</dbReference>
<reference evidence="5 6" key="1">
    <citation type="submission" date="2024-06" db="EMBL/GenBank/DDBJ databases">
        <authorList>
            <person name="Pan Q."/>
            <person name="Wen M."/>
            <person name="Jouanno E."/>
            <person name="Zahm M."/>
            <person name="Klopp C."/>
            <person name="Cabau C."/>
            <person name="Louis A."/>
            <person name="Berthelot C."/>
            <person name="Parey E."/>
            <person name="Roest Crollius H."/>
            <person name="Montfort J."/>
            <person name="Robinson-Rechavi M."/>
            <person name="Bouchez O."/>
            <person name="Lampietro C."/>
            <person name="Lopez Roques C."/>
            <person name="Donnadieu C."/>
            <person name="Postlethwait J."/>
            <person name="Bobe J."/>
            <person name="Verreycken H."/>
            <person name="Guiguen Y."/>
        </authorList>
    </citation>
    <scope>NUCLEOTIDE SEQUENCE [LARGE SCALE GENOMIC DNA]</scope>
    <source>
        <strain evidence="5">Up_M1</strain>
        <tissue evidence="5">Testis</tissue>
    </source>
</reference>
<gene>
    <name evidence="5" type="ORF">UPYG_G00025180</name>
</gene>
<keyword evidence="6" id="KW-1185">Reference proteome</keyword>
<evidence type="ECO:0000256" key="1">
    <source>
        <dbReference type="ARBA" id="ARBA00022603"/>
    </source>
</evidence>
<protein>
    <recommendedName>
        <fullName evidence="4">SET domain-containing protein</fullName>
    </recommendedName>
</protein>
<evidence type="ECO:0000256" key="2">
    <source>
        <dbReference type="ARBA" id="ARBA00022679"/>
    </source>
</evidence>
<sequence>MRKRNGRRARKKRRKQDFKETTVQSVTLSHEAQFVALRKWLTHRGFDSKLLVPACFSDTGRGLMTLQPINAGDLVISLPETCLLTTSTVLRSYIGEYIQRWKPPVSPLLALCAFLISERYFGQHAEWKPYIDVLPEKYTCPAYFSDEAIRLLPGSLRRKALEQRATVQELHSSSMAFFGSLQPLFIRPVDAVFTYDALIWAWCSVNTRTVYMEHPHSPYLSRERNVFALAPYLDLLNHCPTVQVQGSFSTFSRCYEIRTIQSCRRFQQAFICYGPHDNQRLLLEYGFVAPGNPHSVVYVDESTFQQCICITEKNQLAQKLVFLKKNDWLTNLTFSFEGPSWRLLTALRLMSLKPEQYPLWKSVLLGAAVSQDREAWCVDAALRLCHNLMDDNSKALDKISKLTEWADTSFMEQLAVVERLRREEQGILGQNQEVLQSLQEQRLPCRQNCIPKLAV</sequence>
<dbReference type="Pfam" id="PF09273">
    <property type="entry name" value="Rubis-subs-bind"/>
    <property type="match status" value="1"/>
</dbReference>
<dbReference type="InterPro" id="IPR050600">
    <property type="entry name" value="SETD3_SETD6_MTase"/>
</dbReference>
<dbReference type="GO" id="GO:0032259">
    <property type="term" value="P:methylation"/>
    <property type="evidence" value="ECO:0007669"/>
    <property type="project" value="UniProtKB-KW"/>
</dbReference>
<dbReference type="FunFam" id="3.90.1410.10:FF:000002">
    <property type="entry name" value="SET domain-containing protein 4 isoform X1"/>
    <property type="match status" value="1"/>
</dbReference>
<evidence type="ECO:0000313" key="6">
    <source>
        <dbReference type="Proteomes" id="UP001557470"/>
    </source>
</evidence>
<keyword evidence="2" id="KW-0808">Transferase</keyword>
<keyword evidence="1" id="KW-0489">Methyltransferase</keyword>
<dbReference type="PANTHER" id="PTHR13271">
    <property type="entry name" value="UNCHARACTERIZED PUTATIVE METHYLTRANSFERASE"/>
    <property type="match status" value="1"/>
</dbReference>
<evidence type="ECO:0000259" key="4">
    <source>
        <dbReference type="PROSITE" id="PS50280"/>
    </source>
</evidence>
<organism evidence="5 6">
    <name type="scientific">Umbra pygmaea</name>
    <name type="common">Eastern mudminnow</name>
    <dbReference type="NCBI Taxonomy" id="75934"/>
    <lineage>
        <taxon>Eukaryota</taxon>
        <taxon>Metazoa</taxon>
        <taxon>Chordata</taxon>
        <taxon>Craniata</taxon>
        <taxon>Vertebrata</taxon>
        <taxon>Euteleostomi</taxon>
        <taxon>Actinopterygii</taxon>
        <taxon>Neopterygii</taxon>
        <taxon>Teleostei</taxon>
        <taxon>Protacanthopterygii</taxon>
        <taxon>Esociformes</taxon>
        <taxon>Umbridae</taxon>
        <taxon>Umbra</taxon>
    </lineage>
</organism>
<proteinExistence type="predicted"/>
<accession>A0ABD0Y5P0</accession>
<comment type="caution">
    <text evidence="5">The sequence shown here is derived from an EMBL/GenBank/DDBJ whole genome shotgun (WGS) entry which is preliminary data.</text>
</comment>
<dbReference type="PROSITE" id="PS50280">
    <property type="entry name" value="SET"/>
    <property type="match status" value="1"/>
</dbReference>
<dbReference type="PIRSF" id="PIRSF027158">
    <property type="entry name" value="Lys_MTase_YDR198C_prd"/>
    <property type="match status" value="1"/>
</dbReference>
<dbReference type="InterPro" id="IPR001214">
    <property type="entry name" value="SET_dom"/>
</dbReference>
<dbReference type="InterPro" id="IPR015353">
    <property type="entry name" value="Rubisco_LSMT_subst-bd"/>
</dbReference>
<name>A0ABD0Y5P0_UMBPY</name>
<dbReference type="InterPro" id="IPR036464">
    <property type="entry name" value="Rubisco_LSMT_subst-bd_sf"/>
</dbReference>
<dbReference type="InterPro" id="IPR046341">
    <property type="entry name" value="SET_dom_sf"/>
</dbReference>
<feature type="domain" description="SET" evidence="4">
    <location>
        <begin position="52"/>
        <end position="274"/>
    </location>
</feature>
<evidence type="ECO:0000313" key="5">
    <source>
        <dbReference type="EMBL" id="KAL1022326.1"/>
    </source>
</evidence>
<dbReference type="Gene3D" id="3.90.1410.10">
    <property type="entry name" value="set domain protein methyltransferase, domain 1"/>
    <property type="match status" value="1"/>
</dbReference>
<evidence type="ECO:0000256" key="3">
    <source>
        <dbReference type="ARBA" id="ARBA00022691"/>
    </source>
</evidence>
<dbReference type="CDD" id="cd19177">
    <property type="entry name" value="SET_SETD4"/>
    <property type="match status" value="1"/>
</dbReference>
<keyword evidence="3" id="KW-0949">S-adenosyl-L-methionine</keyword>